<dbReference type="AlphaFoldDB" id="A0A1E5UPR3"/>
<dbReference type="Gene3D" id="3.40.50.150">
    <property type="entry name" value="Vaccinia Virus protein VP39"/>
    <property type="match status" value="1"/>
</dbReference>
<keyword evidence="3" id="KW-0808">Transferase</keyword>
<sequence length="280" mass="31899">LSSFCALTFSAFCILAKGFVETKPVLEKVVAVVCSDVLPLNLVVADLGWFRLFPFQSVHLFHSSFSLHWHSQFPDGLDGNKGNIYIARTTPPSVVKLYQEQFQKDLMLFLELRDEELALGGQMVLTFLGRKNEDVYSGNMNYLYELLGQSLQCLVEKDLVNQKKLDSLNLPIYGASVAEVKEVVNRNRLFDINHIKLFESNWDPYNDSEDKKVLDSIQSGVNVAKSIRVVMETLFVSHFGESMIDAFFKEFANKVAEYLQREDNTKYSVIVLSLKRKCQA</sequence>
<organism evidence="3 4">
    <name type="scientific">Dichanthelium oligosanthes</name>
    <dbReference type="NCBI Taxonomy" id="888268"/>
    <lineage>
        <taxon>Eukaryota</taxon>
        <taxon>Viridiplantae</taxon>
        <taxon>Streptophyta</taxon>
        <taxon>Embryophyta</taxon>
        <taxon>Tracheophyta</taxon>
        <taxon>Spermatophyta</taxon>
        <taxon>Magnoliopsida</taxon>
        <taxon>Liliopsida</taxon>
        <taxon>Poales</taxon>
        <taxon>Poaceae</taxon>
        <taxon>PACMAD clade</taxon>
        <taxon>Panicoideae</taxon>
        <taxon>Panicodae</taxon>
        <taxon>Paniceae</taxon>
        <taxon>Dichantheliinae</taxon>
        <taxon>Dichanthelium</taxon>
    </lineage>
</organism>
<evidence type="ECO:0000256" key="2">
    <source>
        <dbReference type="SAM" id="SignalP"/>
    </source>
</evidence>
<feature type="signal peptide" evidence="2">
    <location>
        <begin position="1"/>
        <end position="18"/>
    </location>
</feature>
<dbReference type="Proteomes" id="UP000095767">
    <property type="component" value="Unassembled WGS sequence"/>
</dbReference>
<dbReference type="Pfam" id="PF03492">
    <property type="entry name" value="Methyltransf_7"/>
    <property type="match status" value="1"/>
</dbReference>
<dbReference type="InterPro" id="IPR029063">
    <property type="entry name" value="SAM-dependent_MTases_sf"/>
</dbReference>
<accession>A0A1E5UPR3</accession>
<feature type="non-terminal residue" evidence="3">
    <location>
        <position position="1"/>
    </location>
</feature>
<name>A0A1E5UPR3_9POAL</name>
<evidence type="ECO:0000313" key="4">
    <source>
        <dbReference type="Proteomes" id="UP000095767"/>
    </source>
</evidence>
<keyword evidence="4" id="KW-1185">Reference proteome</keyword>
<protein>
    <submittedName>
        <fullName evidence="3">Anthranilate O-methyltransferase 1</fullName>
    </submittedName>
</protein>
<evidence type="ECO:0000313" key="3">
    <source>
        <dbReference type="EMBL" id="OEL14889.1"/>
    </source>
</evidence>
<feature type="chain" id="PRO_5009187223" evidence="2">
    <location>
        <begin position="19"/>
        <end position="280"/>
    </location>
</feature>
<dbReference type="SUPFAM" id="SSF53335">
    <property type="entry name" value="S-adenosyl-L-methionine-dependent methyltransferases"/>
    <property type="match status" value="1"/>
</dbReference>
<proteinExistence type="inferred from homology"/>
<comment type="caution">
    <text evidence="3">The sequence shown here is derived from an EMBL/GenBank/DDBJ whole genome shotgun (WGS) entry which is preliminary data.</text>
</comment>
<reference evidence="3 4" key="1">
    <citation type="submission" date="2016-09" db="EMBL/GenBank/DDBJ databases">
        <title>The draft genome of Dichanthelium oligosanthes: A C3 panicoid grass species.</title>
        <authorList>
            <person name="Studer A.J."/>
            <person name="Schnable J.C."/>
            <person name="Brutnell T.P."/>
        </authorList>
    </citation>
    <scope>NUCLEOTIDE SEQUENCE [LARGE SCALE GENOMIC DNA]</scope>
    <source>
        <strain evidence="4">cv. Kellogg 1175</strain>
        <tissue evidence="3">Leaf</tissue>
    </source>
</reference>
<keyword evidence="3" id="KW-0489">Methyltransferase</keyword>
<keyword evidence="2" id="KW-0732">Signal</keyword>
<dbReference type="InterPro" id="IPR005299">
    <property type="entry name" value="MeTrfase_7"/>
</dbReference>
<dbReference type="GO" id="GO:0008168">
    <property type="term" value="F:methyltransferase activity"/>
    <property type="evidence" value="ECO:0007669"/>
    <property type="project" value="UniProtKB-KW"/>
</dbReference>
<gene>
    <name evidence="3" type="ORF">BAE44_0024092</name>
</gene>
<dbReference type="OrthoDB" id="742322at2759"/>
<dbReference type="STRING" id="888268.A0A1E5UPR3"/>
<evidence type="ECO:0000256" key="1">
    <source>
        <dbReference type="ARBA" id="ARBA00008908"/>
    </source>
</evidence>
<dbReference type="PANTHER" id="PTHR31009">
    <property type="entry name" value="S-ADENOSYL-L-METHIONINE:CARBOXYL METHYLTRANSFERASE FAMILY PROTEIN"/>
    <property type="match status" value="1"/>
</dbReference>
<dbReference type="GO" id="GO:0032259">
    <property type="term" value="P:methylation"/>
    <property type="evidence" value="ECO:0007669"/>
    <property type="project" value="UniProtKB-KW"/>
</dbReference>
<comment type="similarity">
    <text evidence="1">Belongs to the methyltransferase superfamily. Type-7 methyltransferase family. SABATH subfamily.</text>
</comment>
<dbReference type="EMBL" id="LWDX02068703">
    <property type="protein sequence ID" value="OEL14889.1"/>
    <property type="molecule type" value="Genomic_DNA"/>
</dbReference>